<evidence type="ECO:0000256" key="2">
    <source>
        <dbReference type="ARBA" id="ARBA00022475"/>
    </source>
</evidence>
<evidence type="ECO:0000256" key="10">
    <source>
        <dbReference type="ARBA" id="ARBA00023224"/>
    </source>
</evidence>
<dbReference type="PANTHER" id="PTHR10489">
    <property type="entry name" value="CELL ADHESION MOLECULE"/>
    <property type="match status" value="1"/>
</dbReference>
<keyword evidence="5" id="KW-0297">G-protein coupled receptor</keyword>
<dbReference type="Proteomes" id="UP000314987">
    <property type="component" value="Unassembled WGS sequence"/>
</dbReference>
<dbReference type="Pfam" id="PF00001">
    <property type="entry name" value="7tm_1"/>
    <property type="match status" value="2"/>
</dbReference>
<dbReference type="PANTHER" id="PTHR10489:SF951">
    <property type="entry name" value="RELAXIN FAMILY PEPTIDE_INSL5 RECEPTOR 4"/>
    <property type="match status" value="1"/>
</dbReference>
<feature type="transmembrane region" description="Helical" evidence="14">
    <location>
        <begin position="105"/>
        <end position="125"/>
    </location>
</feature>
<dbReference type="InterPro" id="IPR050119">
    <property type="entry name" value="CCR1-9-like"/>
</dbReference>
<feature type="transmembrane region" description="Helical" evidence="14">
    <location>
        <begin position="70"/>
        <end position="93"/>
    </location>
</feature>
<dbReference type="SUPFAM" id="SSF81321">
    <property type="entry name" value="Family A G protein-coupled receptor-like"/>
    <property type="match status" value="1"/>
</dbReference>
<dbReference type="GO" id="GO:0016493">
    <property type="term" value="F:C-C chemokine receptor activity"/>
    <property type="evidence" value="ECO:0007669"/>
    <property type="project" value="TreeGrafter"/>
</dbReference>
<evidence type="ECO:0000256" key="9">
    <source>
        <dbReference type="ARBA" id="ARBA00023180"/>
    </source>
</evidence>
<dbReference type="GO" id="GO:0007204">
    <property type="term" value="P:positive regulation of cytosolic calcium ion concentration"/>
    <property type="evidence" value="ECO:0007669"/>
    <property type="project" value="TreeGrafter"/>
</dbReference>
<evidence type="ECO:0000259" key="15">
    <source>
        <dbReference type="PROSITE" id="PS50262"/>
    </source>
</evidence>
<keyword evidence="2" id="KW-1003">Cell membrane</keyword>
<evidence type="ECO:0000256" key="3">
    <source>
        <dbReference type="ARBA" id="ARBA00022692"/>
    </source>
</evidence>
<dbReference type="PRINTS" id="PR00526">
    <property type="entry name" value="FMETLEUPHER"/>
</dbReference>
<feature type="transmembrane region" description="Helical" evidence="14">
    <location>
        <begin position="264"/>
        <end position="282"/>
    </location>
</feature>
<keyword evidence="4 14" id="KW-1133">Transmembrane helix</keyword>
<evidence type="ECO:0000256" key="12">
    <source>
        <dbReference type="ARBA" id="ARBA00069218"/>
    </source>
</evidence>
<dbReference type="GO" id="GO:0008528">
    <property type="term" value="F:G protein-coupled peptide receptor activity"/>
    <property type="evidence" value="ECO:0007669"/>
    <property type="project" value="Ensembl"/>
</dbReference>
<evidence type="ECO:0000256" key="6">
    <source>
        <dbReference type="ARBA" id="ARBA00023136"/>
    </source>
</evidence>
<evidence type="ECO:0000256" key="13">
    <source>
        <dbReference type="ARBA" id="ARBA00080273"/>
    </source>
</evidence>
<dbReference type="Ensembl" id="ENSVURT00010007587.1">
    <property type="protein sequence ID" value="ENSVURP00010006721.1"/>
    <property type="gene ID" value="ENSVURG00010005210.1"/>
</dbReference>
<dbReference type="GO" id="GO:0060326">
    <property type="term" value="P:cell chemotaxis"/>
    <property type="evidence" value="ECO:0007669"/>
    <property type="project" value="TreeGrafter"/>
</dbReference>
<dbReference type="OMA" id="CVLIWAS"/>
<reference evidence="16" key="2">
    <citation type="submission" date="2025-08" db="UniProtKB">
        <authorList>
            <consortium name="Ensembl"/>
        </authorList>
    </citation>
    <scope>IDENTIFICATION</scope>
</reference>
<accession>A0A4X2K9F8</accession>
<keyword evidence="9" id="KW-0325">Glycoprotein</keyword>
<feature type="transmembrane region" description="Helical" evidence="14">
    <location>
        <begin position="208"/>
        <end position="227"/>
    </location>
</feature>
<evidence type="ECO:0000256" key="5">
    <source>
        <dbReference type="ARBA" id="ARBA00023040"/>
    </source>
</evidence>
<evidence type="ECO:0000313" key="17">
    <source>
        <dbReference type="Proteomes" id="UP000314987"/>
    </source>
</evidence>
<reference evidence="17" key="1">
    <citation type="submission" date="2018-12" db="EMBL/GenBank/DDBJ databases">
        <authorList>
            <person name="Yazar S."/>
        </authorList>
    </citation>
    <scope>NUCLEOTIDE SEQUENCE [LARGE SCALE GENOMIC DNA]</scope>
</reference>
<feature type="transmembrane region" description="Helical" evidence="14">
    <location>
        <begin position="329"/>
        <end position="352"/>
    </location>
</feature>
<keyword evidence="6 14" id="KW-0472">Membrane</keyword>
<keyword evidence="7" id="KW-1015">Disulfide bond</keyword>
<keyword evidence="8" id="KW-0675">Receptor</keyword>
<dbReference type="GO" id="GO:0007200">
    <property type="term" value="P:phospholipase C-activating G protein-coupled receptor signaling pathway"/>
    <property type="evidence" value="ECO:0007669"/>
    <property type="project" value="Ensembl"/>
</dbReference>
<evidence type="ECO:0000256" key="1">
    <source>
        <dbReference type="ARBA" id="ARBA00004651"/>
    </source>
</evidence>
<feature type="transmembrane region" description="Helical" evidence="14">
    <location>
        <begin position="372"/>
        <end position="393"/>
    </location>
</feature>
<dbReference type="FunFam" id="1.20.1070.10:FF:000216">
    <property type="entry name" value="Relaxin family peptide receptor 3"/>
    <property type="match status" value="1"/>
</dbReference>
<feature type="transmembrane region" description="Helical" evidence="14">
    <location>
        <begin position="145"/>
        <end position="167"/>
    </location>
</feature>
<dbReference type="GeneTree" id="ENSGT01130000278308"/>
<keyword evidence="3 14" id="KW-0812">Transmembrane</keyword>
<dbReference type="Gene3D" id="1.20.1070.10">
    <property type="entry name" value="Rhodopsin 7-helix transmembrane proteins"/>
    <property type="match status" value="1"/>
</dbReference>
<dbReference type="STRING" id="29139.ENSVURP00010006721"/>
<protein>
    <recommendedName>
        <fullName evidence="12">Relaxin-3 receptor 1</fullName>
    </recommendedName>
    <alternativeName>
        <fullName evidence="13">Relaxin family peptide receptor 3</fullName>
    </alternativeName>
</protein>
<keyword evidence="17" id="KW-1185">Reference proteome</keyword>
<evidence type="ECO:0000256" key="4">
    <source>
        <dbReference type="ARBA" id="ARBA00022989"/>
    </source>
</evidence>
<dbReference type="GO" id="GO:0019722">
    <property type="term" value="P:calcium-mediated signaling"/>
    <property type="evidence" value="ECO:0007669"/>
    <property type="project" value="TreeGrafter"/>
</dbReference>
<evidence type="ECO:0000313" key="16">
    <source>
        <dbReference type="Ensembl" id="ENSVURP00010006721.1"/>
    </source>
</evidence>
<sequence>VHTTVNMKGAVFWGSLLELGNASGNASLMMRDQLRGLELERPDGMAGQFPSSGIRGSTGTDGPAGAVVRILLSVVYSVVCALGLVGNLLVLYLMKSKQGWRKSSINLFVTSLALTDFQFVLTLPFWAVENALDFTWPFGKAMCKIIATVTAMNMYASVFFLTAMSVARYHSVASALKSLRPRGRGRGGGWRRVLRAGRGCGWCFSTKALCVLIWVSAMLASLPHAIFSTTATVMDEELCLVRFPDKPRIGDSQFWLGLYHTQKVLLGFVLPLGVISLCYLLLVRYISERPVRGGGGAGVEPGIPSASGKGCSSAAGASAKRRSKVTKSVTIVVLSFFLCWLPNQALTTWGILIKLNVVHFSHEYFLSQVYVFPVSVCLAHSNSCLNPILYCLMRREFRKALKSLLWRIASPSLTSMRPFTATTKPEPEEQALQTLAPLHASVEPDLLYCPPGVVVYNGGRYDLLPTSSAEQRY</sequence>
<dbReference type="AlphaFoldDB" id="A0A4X2K9F8"/>
<evidence type="ECO:0000256" key="7">
    <source>
        <dbReference type="ARBA" id="ARBA00023157"/>
    </source>
</evidence>
<evidence type="ECO:0000256" key="14">
    <source>
        <dbReference type="SAM" id="Phobius"/>
    </source>
</evidence>
<dbReference type="GO" id="GO:0006955">
    <property type="term" value="P:immune response"/>
    <property type="evidence" value="ECO:0007669"/>
    <property type="project" value="TreeGrafter"/>
</dbReference>
<feature type="domain" description="G-protein coupled receptors family 1 profile" evidence="15">
    <location>
        <begin position="86"/>
        <end position="390"/>
    </location>
</feature>
<evidence type="ECO:0000256" key="8">
    <source>
        <dbReference type="ARBA" id="ARBA00023170"/>
    </source>
</evidence>
<proteinExistence type="predicted"/>
<evidence type="ECO:0000256" key="11">
    <source>
        <dbReference type="ARBA" id="ARBA00057416"/>
    </source>
</evidence>
<keyword evidence="10" id="KW-0807">Transducer</keyword>
<comment type="function">
    <text evidence="11">Receptor for RNL3/relaxin-3. Binding of the ligand inhibit cAMP accumulation.</text>
</comment>
<comment type="subcellular location">
    <subcellularLocation>
        <location evidence="1">Cell membrane</location>
        <topology evidence="1">Multi-pass membrane protein</topology>
    </subcellularLocation>
</comment>
<dbReference type="GO" id="GO:0019957">
    <property type="term" value="F:C-C chemokine binding"/>
    <property type="evidence" value="ECO:0007669"/>
    <property type="project" value="TreeGrafter"/>
</dbReference>
<name>A0A4X2K9F8_VOMUR</name>
<dbReference type="PROSITE" id="PS50262">
    <property type="entry name" value="G_PROTEIN_RECEP_F1_2"/>
    <property type="match status" value="1"/>
</dbReference>
<reference evidence="16" key="3">
    <citation type="submission" date="2025-09" db="UniProtKB">
        <authorList>
            <consortium name="Ensembl"/>
        </authorList>
    </citation>
    <scope>IDENTIFICATION</scope>
</reference>
<dbReference type="InterPro" id="IPR017452">
    <property type="entry name" value="GPCR_Rhodpsn_7TM"/>
</dbReference>
<organism evidence="16 17">
    <name type="scientific">Vombatus ursinus</name>
    <name type="common">Common wombat</name>
    <dbReference type="NCBI Taxonomy" id="29139"/>
    <lineage>
        <taxon>Eukaryota</taxon>
        <taxon>Metazoa</taxon>
        <taxon>Chordata</taxon>
        <taxon>Craniata</taxon>
        <taxon>Vertebrata</taxon>
        <taxon>Euteleostomi</taxon>
        <taxon>Mammalia</taxon>
        <taxon>Metatheria</taxon>
        <taxon>Diprotodontia</taxon>
        <taxon>Vombatidae</taxon>
        <taxon>Vombatus</taxon>
    </lineage>
</organism>
<dbReference type="GO" id="GO:0009897">
    <property type="term" value="C:external side of plasma membrane"/>
    <property type="evidence" value="ECO:0007669"/>
    <property type="project" value="TreeGrafter"/>
</dbReference>
<dbReference type="PRINTS" id="PR00237">
    <property type="entry name" value="GPCRRHODOPSN"/>
</dbReference>
<dbReference type="InterPro" id="IPR000276">
    <property type="entry name" value="GPCR_Rhodpsn"/>
</dbReference>